<dbReference type="GO" id="GO:0017000">
    <property type="term" value="P:antibiotic biosynthetic process"/>
    <property type="evidence" value="ECO:0007669"/>
    <property type="project" value="UniProtKB-ARBA"/>
</dbReference>
<gene>
    <name evidence="1" type="ORF">PENPOL_c012G10267</name>
</gene>
<evidence type="ECO:0000313" key="1">
    <source>
        <dbReference type="EMBL" id="OQD62359.1"/>
    </source>
</evidence>
<dbReference type="GO" id="GO:0072330">
    <property type="term" value="P:monocarboxylic acid biosynthetic process"/>
    <property type="evidence" value="ECO:0007669"/>
    <property type="project" value="UniProtKB-ARBA"/>
</dbReference>
<dbReference type="STRING" id="60169.A0A1V6NCN6"/>
<keyword evidence="2" id="KW-1185">Reference proteome</keyword>
<dbReference type="Proteomes" id="UP000191408">
    <property type="component" value="Unassembled WGS sequence"/>
</dbReference>
<reference evidence="2" key="1">
    <citation type="journal article" date="2017" name="Nat. Microbiol.">
        <title>Global analysis of biosynthetic gene clusters reveals vast potential of secondary metabolite production in Penicillium species.</title>
        <authorList>
            <person name="Nielsen J.C."/>
            <person name="Grijseels S."/>
            <person name="Prigent S."/>
            <person name="Ji B."/>
            <person name="Dainat J."/>
            <person name="Nielsen K.F."/>
            <person name="Frisvad J.C."/>
            <person name="Workman M."/>
            <person name="Nielsen J."/>
        </authorList>
    </citation>
    <scope>NUCLEOTIDE SEQUENCE [LARGE SCALE GENOMIC DNA]</scope>
    <source>
        <strain evidence="2">IBT 4502</strain>
    </source>
</reference>
<name>A0A1V6NCN6_PENPO</name>
<organism evidence="1 2">
    <name type="scientific">Penicillium polonicum</name>
    <dbReference type="NCBI Taxonomy" id="60169"/>
    <lineage>
        <taxon>Eukaryota</taxon>
        <taxon>Fungi</taxon>
        <taxon>Dikarya</taxon>
        <taxon>Ascomycota</taxon>
        <taxon>Pezizomycotina</taxon>
        <taxon>Eurotiomycetes</taxon>
        <taxon>Eurotiomycetidae</taxon>
        <taxon>Eurotiales</taxon>
        <taxon>Aspergillaceae</taxon>
        <taxon>Penicillium</taxon>
    </lineage>
</organism>
<dbReference type="InterPro" id="IPR029058">
    <property type="entry name" value="AB_hydrolase_fold"/>
</dbReference>
<accession>A0A1V6NCN6</accession>
<protein>
    <submittedName>
        <fullName evidence="1">Uncharacterized protein</fullName>
    </submittedName>
</protein>
<evidence type="ECO:0000313" key="2">
    <source>
        <dbReference type="Proteomes" id="UP000191408"/>
    </source>
</evidence>
<sequence>MGVWHHAKLLADQYAAHGYLCLKWIMQGSDGSSPHTPTVINAVVKEAIFYLNSKHGVAKLGAVGICLGAKNDSIFTTEKRHKSEQILFKKDRKVPYQLLSVLKHWPRICSSLQYEHS</sequence>
<dbReference type="EMBL" id="MDYM01000012">
    <property type="protein sequence ID" value="OQD62359.1"/>
    <property type="molecule type" value="Genomic_DNA"/>
</dbReference>
<dbReference type="SUPFAM" id="SSF53474">
    <property type="entry name" value="alpha/beta-Hydrolases"/>
    <property type="match status" value="1"/>
</dbReference>
<comment type="caution">
    <text evidence="1">The sequence shown here is derived from an EMBL/GenBank/DDBJ whole genome shotgun (WGS) entry which is preliminary data.</text>
</comment>
<proteinExistence type="predicted"/>
<dbReference type="AlphaFoldDB" id="A0A1V6NCN6"/>